<evidence type="ECO:0000313" key="2">
    <source>
        <dbReference type="Proteomes" id="UP000524246"/>
    </source>
</evidence>
<dbReference type="AlphaFoldDB" id="A0A7X9ILD5"/>
<gene>
    <name evidence="1" type="ORF">GYA55_13315</name>
</gene>
<organism evidence="1 2">
    <name type="scientific">SAR324 cluster bacterium</name>
    <dbReference type="NCBI Taxonomy" id="2024889"/>
    <lineage>
        <taxon>Bacteria</taxon>
        <taxon>Deltaproteobacteria</taxon>
        <taxon>SAR324 cluster</taxon>
    </lineage>
</organism>
<comment type="caution">
    <text evidence="1">The sequence shown here is derived from an EMBL/GenBank/DDBJ whole genome shotgun (WGS) entry which is preliminary data.</text>
</comment>
<dbReference type="Proteomes" id="UP000524246">
    <property type="component" value="Unassembled WGS sequence"/>
</dbReference>
<name>A0A7X9ILD5_9DELT</name>
<dbReference type="InterPro" id="IPR021341">
    <property type="entry name" value="DUF2958"/>
</dbReference>
<proteinExistence type="predicted"/>
<dbReference type="Pfam" id="PF11171">
    <property type="entry name" value="DUF2958"/>
    <property type="match status" value="1"/>
</dbReference>
<accession>A0A7X9ILD5</accession>
<dbReference type="EMBL" id="JAAZON010000607">
    <property type="protein sequence ID" value="NMC64137.1"/>
    <property type="molecule type" value="Genomic_DNA"/>
</dbReference>
<reference evidence="1 2" key="1">
    <citation type="journal article" date="2020" name="Biotechnol. Biofuels">
        <title>New insights from the biogas microbiome by comprehensive genome-resolved metagenomics of nearly 1600 species originating from multiple anaerobic digesters.</title>
        <authorList>
            <person name="Campanaro S."/>
            <person name="Treu L."/>
            <person name="Rodriguez-R L.M."/>
            <person name="Kovalovszki A."/>
            <person name="Ziels R.M."/>
            <person name="Maus I."/>
            <person name="Zhu X."/>
            <person name="Kougias P.G."/>
            <person name="Basile A."/>
            <person name="Luo G."/>
            <person name="Schluter A."/>
            <person name="Konstantinidis K.T."/>
            <person name="Angelidaki I."/>
        </authorList>
    </citation>
    <scope>NUCLEOTIDE SEQUENCE [LARGE SCALE GENOMIC DNA]</scope>
    <source>
        <strain evidence="1">AS27yjCOA_65</strain>
    </source>
</reference>
<sequence>MDGNIRQSLPELYSQEEQGLNAQAKVKYFTPDSNWTWYATEFDGQDTFFGLVNGFELELGYFTLSELQQACGPKGLPIERDIYFEPKSLQELMDMHNKERGRG</sequence>
<protein>
    <submittedName>
        <fullName evidence="1">DUF2958 domain-containing protein</fullName>
    </submittedName>
</protein>
<evidence type="ECO:0000313" key="1">
    <source>
        <dbReference type="EMBL" id="NMC64137.1"/>
    </source>
</evidence>